<organism evidence="3">
    <name type="scientific">Oogamochlamys gigantea</name>
    <dbReference type="NCBI Taxonomy" id="158507"/>
    <lineage>
        <taxon>Eukaryota</taxon>
        <taxon>Viridiplantae</taxon>
        <taxon>Chlorophyta</taxon>
        <taxon>core chlorophytes</taxon>
        <taxon>Chlorophyceae</taxon>
        <taxon>CS clade</taxon>
        <taxon>Chlamydomonadales</taxon>
        <taxon>Chlamydomonadaceae</taxon>
        <taxon>Oogamochlamys</taxon>
    </lineage>
</organism>
<dbReference type="GO" id="GO:0004519">
    <property type="term" value="F:endonuclease activity"/>
    <property type="evidence" value="ECO:0007669"/>
    <property type="project" value="UniProtKB-KW"/>
</dbReference>
<dbReference type="InterPro" id="IPR003611">
    <property type="entry name" value="NUMOD3"/>
</dbReference>
<gene>
    <name evidence="3" type="primary">orf207</name>
</gene>
<dbReference type="RefSeq" id="YP_009184719.1">
    <property type="nucleotide sequence ID" value="NC_028580.1"/>
</dbReference>
<evidence type="ECO:0000259" key="2">
    <source>
        <dbReference type="PROSITE" id="PS50164"/>
    </source>
</evidence>
<dbReference type="EMBL" id="KT625412">
    <property type="protein sequence ID" value="ALO62841.1"/>
    <property type="molecule type" value="Genomic_DNA"/>
</dbReference>
<keyword evidence="3" id="KW-0378">Hydrolase</keyword>
<evidence type="ECO:0000256" key="1">
    <source>
        <dbReference type="ARBA" id="ARBA00010045"/>
    </source>
</evidence>
<dbReference type="CDD" id="cd10437">
    <property type="entry name" value="GIY-YIG_HE_I-TevI_like"/>
    <property type="match status" value="1"/>
</dbReference>
<dbReference type="EMBL" id="KT625412">
    <property type="protein sequence ID" value="ALO62834.1"/>
    <property type="molecule type" value="Genomic_DNA"/>
</dbReference>
<dbReference type="Pfam" id="PF07460">
    <property type="entry name" value="NUMOD3"/>
    <property type="match status" value="1"/>
</dbReference>
<comment type="similarity">
    <text evidence="1">To endonucleases of group I introns of fungi and phage.</text>
</comment>
<proteinExistence type="predicted"/>
<name>A0A0S2LN58_9CHLO</name>
<dbReference type="RefSeq" id="YP_009184758.1">
    <property type="nucleotide sequence ID" value="NC_028580.1"/>
</dbReference>
<feature type="domain" description="GIY-YIG" evidence="2">
    <location>
        <begin position="23"/>
        <end position="101"/>
    </location>
</feature>
<protein>
    <submittedName>
        <fullName evidence="3">Putative GIY YIG homing endonuclease</fullName>
    </submittedName>
</protein>
<evidence type="ECO:0000313" key="3">
    <source>
        <dbReference type="EMBL" id="ALO62834.1"/>
    </source>
</evidence>
<dbReference type="GeneID" id="26378434"/>
<dbReference type="Pfam" id="PF01541">
    <property type="entry name" value="GIY-YIG"/>
    <property type="match status" value="1"/>
</dbReference>
<dbReference type="InterPro" id="IPR000305">
    <property type="entry name" value="GIY-YIG_endonuc"/>
</dbReference>
<geneLocation type="chloroplast" evidence="3"/>
<dbReference type="Gene3D" id="3.40.1440.10">
    <property type="entry name" value="GIY-YIG endonuclease"/>
    <property type="match status" value="1"/>
</dbReference>
<sequence length="207" mass="23811">MGKLCKAIGKEDNSVPNRIKTRKQPGLYMIHCSLNDWRYYGESSNVSGRLSSHRSMLNRGIHPNRGLQMDWEKYGEENFSFIVLYLGQQWEIAEIRRGKEMELIVLDREICYNILEGSPGEKSGEKNPFWNRVHRPETKKKISEAMKGLPFGHTKDELGLKVSIHGIVYPSIAEASRQTGMARKTIRQKVHDPKETNFYVVQDSGMV</sequence>
<dbReference type="AlphaFoldDB" id="A0A0S2LN58"/>
<dbReference type="InterPro" id="IPR035901">
    <property type="entry name" value="GIY-YIG_endonuc_sf"/>
</dbReference>
<keyword evidence="3" id="KW-0540">Nuclease</keyword>
<dbReference type="SUPFAM" id="SSF64496">
    <property type="entry name" value="DNA-binding domain of intron-encoded endonucleases"/>
    <property type="match status" value="1"/>
</dbReference>
<keyword evidence="3" id="KW-0150">Chloroplast</keyword>
<reference evidence="3" key="1">
    <citation type="journal article" date="2015" name="BMC Evol. Biol.">
        <title>Chloroplast phylogenomic analysis of chlorophyte green algae identifies a novel lineage sister to the Sphaeropleales (Chlorophyceae).</title>
        <authorList>
            <person name="Lemieux C."/>
            <person name="Vincent A.T."/>
            <person name="Labarre A."/>
            <person name="Otis C."/>
            <person name="Turmel M."/>
        </authorList>
    </citation>
    <scope>NUCLEOTIDE SEQUENCE</scope>
</reference>
<accession>A0A0S2LN58</accession>
<dbReference type="GeneID" id="26378372"/>
<dbReference type="SUPFAM" id="SSF82771">
    <property type="entry name" value="GIY-YIG endonuclease"/>
    <property type="match status" value="1"/>
</dbReference>
<dbReference type="GO" id="GO:0003677">
    <property type="term" value="F:DNA binding"/>
    <property type="evidence" value="ECO:0007669"/>
    <property type="project" value="InterPro"/>
</dbReference>
<keyword evidence="3" id="KW-0934">Plastid</keyword>
<dbReference type="PROSITE" id="PS50164">
    <property type="entry name" value="GIY_YIG"/>
    <property type="match status" value="1"/>
</dbReference>
<keyword evidence="3" id="KW-0255">Endonuclease</keyword>